<sequence length="198" mass="22481">MIVKRRIDPCSLTGEQILVPWLCCFSPFVLLVVNKSAVVKLPLSTTAINLTQLWAIDVGDIPRTLALEGNNNEEIIIRTLYNSEFGSTRFSRCRNTMAIYNLERNTLDSINLWTLLPILPTASTLVHVTGTLNNVPSHGGECLGSVQHLRVRVFGQDEVVWRVEYQVQVATLRSIYARETGSLGEGELWDWERREKRR</sequence>
<organism evidence="1 2">
    <name type="scientific">Armillaria luteobubalina</name>
    <dbReference type="NCBI Taxonomy" id="153913"/>
    <lineage>
        <taxon>Eukaryota</taxon>
        <taxon>Fungi</taxon>
        <taxon>Dikarya</taxon>
        <taxon>Basidiomycota</taxon>
        <taxon>Agaricomycotina</taxon>
        <taxon>Agaricomycetes</taxon>
        <taxon>Agaricomycetidae</taxon>
        <taxon>Agaricales</taxon>
        <taxon>Marasmiineae</taxon>
        <taxon>Physalacriaceae</taxon>
        <taxon>Armillaria</taxon>
    </lineage>
</organism>
<evidence type="ECO:0000313" key="2">
    <source>
        <dbReference type="Proteomes" id="UP001175228"/>
    </source>
</evidence>
<reference evidence="1" key="1">
    <citation type="submission" date="2023-06" db="EMBL/GenBank/DDBJ databases">
        <authorList>
            <consortium name="Lawrence Berkeley National Laboratory"/>
            <person name="Ahrendt S."/>
            <person name="Sahu N."/>
            <person name="Indic B."/>
            <person name="Wong-Bajracharya J."/>
            <person name="Merenyi Z."/>
            <person name="Ke H.-M."/>
            <person name="Monk M."/>
            <person name="Kocsube S."/>
            <person name="Drula E."/>
            <person name="Lipzen A."/>
            <person name="Balint B."/>
            <person name="Henrissat B."/>
            <person name="Andreopoulos B."/>
            <person name="Martin F.M."/>
            <person name="Harder C.B."/>
            <person name="Rigling D."/>
            <person name="Ford K.L."/>
            <person name="Foster G.D."/>
            <person name="Pangilinan J."/>
            <person name="Papanicolaou A."/>
            <person name="Barry K."/>
            <person name="LaButti K."/>
            <person name="Viragh M."/>
            <person name="Koriabine M."/>
            <person name="Yan M."/>
            <person name="Riley R."/>
            <person name="Champramary S."/>
            <person name="Plett K.L."/>
            <person name="Tsai I.J."/>
            <person name="Slot J."/>
            <person name="Sipos G."/>
            <person name="Plett J."/>
            <person name="Nagy L.G."/>
            <person name="Grigoriev I.V."/>
        </authorList>
    </citation>
    <scope>NUCLEOTIDE SEQUENCE</scope>
    <source>
        <strain evidence="1">HWK02</strain>
    </source>
</reference>
<proteinExistence type="predicted"/>
<dbReference type="EMBL" id="JAUEPU010000006">
    <property type="protein sequence ID" value="KAK0501180.1"/>
    <property type="molecule type" value="Genomic_DNA"/>
</dbReference>
<keyword evidence="2" id="KW-1185">Reference proteome</keyword>
<accession>A0AA39V0Z8</accession>
<protein>
    <submittedName>
        <fullName evidence="1">Uncharacterized protein</fullName>
    </submittedName>
</protein>
<dbReference type="AlphaFoldDB" id="A0AA39V0Z8"/>
<evidence type="ECO:0000313" key="1">
    <source>
        <dbReference type="EMBL" id="KAK0501180.1"/>
    </source>
</evidence>
<gene>
    <name evidence="1" type="ORF">EDD18DRAFT_1101021</name>
</gene>
<comment type="caution">
    <text evidence="1">The sequence shown here is derived from an EMBL/GenBank/DDBJ whole genome shotgun (WGS) entry which is preliminary data.</text>
</comment>
<dbReference type="Proteomes" id="UP001175228">
    <property type="component" value="Unassembled WGS sequence"/>
</dbReference>
<name>A0AA39V0Z8_9AGAR</name>